<evidence type="ECO:0000256" key="12">
    <source>
        <dbReference type="RuleBase" id="RU003857"/>
    </source>
</evidence>
<proteinExistence type="inferred from homology"/>
<keyword evidence="8 14" id="KW-1133">Transmembrane helix</keyword>
<dbReference type="WBParaSite" id="HCON_00034440-00001">
    <property type="protein sequence ID" value="HCON_00034440-00001"/>
    <property type="gene ID" value="HCON_00034440"/>
</dbReference>
<keyword evidence="3 12" id="KW-0813">Transport</keyword>
<feature type="transmembrane region" description="Helical" evidence="14">
    <location>
        <begin position="213"/>
        <end position="234"/>
    </location>
</feature>
<comment type="subcellular location">
    <subcellularLocation>
        <location evidence="1">Membrane</location>
        <topology evidence="1">Multi-pass membrane protein</topology>
    </subcellularLocation>
</comment>
<keyword evidence="10 14" id="KW-0472">Membrane</keyword>
<dbReference type="GO" id="GO:0022841">
    <property type="term" value="F:potassium ion leak channel activity"/>
    <property type="evidence" value="ECO:0007669"/>
    <property type="project" value="TreeGrafter"/>
</dbReference>
<comment type="similarity">
    <text evidence="2 12">Belongs to the two pore domain potassium channel (TC 1.A.1.8) family.</text>
</comment>
<evidence type="ECO:0000256" key="11">
    <source>
        <dbReference type="ARBA" id="ARBA00023303"/>
    </source>
</evidence>
<feature type="transmembrane region" description="Helical" evidence="14">
    <location>
        <begin position="311"/>
        <end position="330"/>
    </location>
</feature>
<feature type="compositionally biased region" description="Acidic residues" evidence="13">
    <location>
        <begin position="511"/>
        <end position="530"/>
    </location>
</feature>
<evidence type="ECO:0000256" key="10">
    <source>
        <dbReference type="ARBA" id="ARBA00023136"/>
    </source>
</evidence>
<dbReference type="InterPro" id="IPR013099">
    <property type="entry name" value="K_chnl_dom"/>
</dbReference>
<feature type="domain" description="Potassium channel" evidence="15">
    <location>
        <begin position="187"/>
        <end position="243"/>
    </location>
</feature>
<keyword evidence="6" id="KW-0631">Potassium channel</keyword>
<dbReference type="GO" id="GO:0005886">
    <property type="term" value="C:plasma membrane"/>
    <property type="evidence" value="ECO:0007669"/>
    <property type="project" value="TreeGrafter"/>
</dbReference>
<dbReference type="InterPro" id="IPR003092">
    <property type="entry name" value="2pore_dom_K_chnl_TASK"/>
</dbReference>
<evidence type="ECO:0000256" key="13">
    <source>
        <dbReference type="SAM" id="MobiDB-lite"/>
    </source>
</evidence>
<dbReference type="OMA" id="TERNNCI"/>
<dbReference type="Pfam" id="PF07885">
    <property type="entry name" value="Ion_trans_2"/>
    <property type="match status" value="2"/>
</dbReference>
<evidence type="ECO:0000256" key="4">
    <source>
        <dbReference type="ARBA" id="ARBA00022538"/>
    </source>
</evidence>
<dbReference type="PANTHER" id="PTHR11003:SF66">
    <property type="entry name" value="POTASSIUM CHANNEL DOMAIN-CONTAINING PROTEIN"/>
    <property type="match status" value="1"/>
</dbReference>
<keyword evidence="5 12" id="KW-0812">Transmembrane</keyword>
<reference evidence="17" key="1">
    <citation type="submission" date="2020-12" db="UniProtKB">
        <authorList>
            <consortium name="WormBaseParasite"/>
        </authorList>
    </citation>
    <scope>IDENTIFICATION</scope>
    <source>
        <strain evidence="17">MHco3</strain>
    </source>
</reference>
<evidence type="ECO:0000256" key="3">
    <source>
        <dbReference type="ARBA" id="ARBA00022448"/>
    </source>
</evidence>
<sequence length="543" mass="62819">MAQIDIRPENEFQTRSRIISNHLKDRDNCIVLKIDTQMTTVNDCSPFGFHFELDKKRYKERKKEIRRQKITQWFSWLAYYHHKFGIRHIFLVLLLVIFVFIGGAIFYRLESPNEIVNLEETIVLMQGIIAETTVDVINITLSYNGTTRDEKLAKLLKTYYKTMLEAEDRFRGSVWHKAENLDLHLMWYYSSATFYAMTLFTTIGYGTIVCQTVWGRVLSVVYACMGIPLMLVVLGDIGEWFQKVLTKTYVCLLIRWKTFRKKTLTTPLDEIFLPMWIALPLVLVYIITCTMIIHWFDHNEGNKPGIDFPDAFYFTFISLTTIGLGDVMPYNIQYSPFLAAAFLLGLALISIVNTSIYAQLYDMFFDFVERVEKYLERIHIEHFRGHGYLVFQDMEPVFRMLVCSFPHIDRGVKDELLGSIRASFRTPKKQKKTVRMNVPEATTTLAHIRKRTISDVAAHGEELHEKPVVARRRAPTLGALGGLDLAKFRKMREDRRARERTANTSTAMAEVESDSDATESTSEPETEIEECSPSTGSPVSYLI</sequence>
<evidence type="ECO:0000313" key="16">
    <source>
        <dbReference type="Proteomes" id="UP000025227"/>
    </source>
</evidence>
<keyword evidence="9 12" id="KW-0406">Ion transport</keyword>
<feature type="region of interest" description="Disordered" evidence="13">
    <location>
        <begin position="494"/>
        <end position="543"/>
    </location>
</feature>
<evidence type="ECO:0000256" key="8">
    <source>
        <dbReference type="ARBA" id="ARBA00022989"/>
    </source>
</evidence>
<dbReference type="PRINTS" id="PR01333">
    <property type="entry name" value="2POREKCHANEL"/>
</dbReference>
<feature type="transmembrane region" description="Helical" evidence="14">
    <location>
        <begin position="337"/>
        <end position="358"/>
    </location>
</feature>
<protein>
    <submittedName>
        <fullName evidence="17">Potassium channel subfamily K member 18</fullName>
    </submittedName>
</protein>
<feature type="transmembrane region" description="Helical" evidence="14">
    <location>
        <begin position="89"/>
        <end position="109"/>
    </location>
</feature>
<dbReference type="PRINTS" id="PR01095">
    <property type="entry name" value="TASKCHANNEL"/>
</dbReference>
<evidence type="ECO:0000256" key="14">
    <source>
        <dbReference type="SAM" id="Phobius"/>
    </source>
</evidence>
<keyword evidence="4" id="KW-0633">Potassium transport</keyword>
<feature type="transmembrane region" description="Helical" evidence="14">
    <location>
        <begin position="271"/>
        <end position="296"/>
    </location>
</feature>
<dbReference type="SUPFAM" id="SSF81324">
    <property type="entry name" value="Voltage-gated potassium channels"/>
    <property type="match status" value="2"/>
</dbReference>
<name>A0A7I4XZU5_HAECO</name>
<keyword evidence="11 12" id="KW-0407">Ion channel</keyword>
<evidence type="ECO:0000256" key="6">
    <source>
        <dbReference type="ARBA" id="ARBA00022826"/>
    </source>
</evidence>
<dbReference type="GO" id="GO:0030322">
    <property type="term" value="P:stabilization of membrane potential"/>
    <property type="evidence" value="ECO:0007669"/>
    <property type="project" value="TreeGrafter"/>
</dbReference>
<organism evidence="16 17">
    <name type="scientific">Haemonchus contortus</name>
    <name type="common">Barber pole worm</name>
    <dbReference type="NCBI Taxonomy" id="6289"/>
    <lineage>
        <taxon>Eukaryota</taxon>
        <taxon>Metazoa</taxon>
        <taxon>Ecdysozoa</taxon>
        <taxon>Nematoda</taxon>
        <taxon>Chromadorea</taxon>
        <taxon>Rhabditida</taxon>
        <taxon>Rhabditina</taxon>
        <taxon>Rhabditomorpha</taxon>
        <taxon>Strongyloidea</taxon>
        <taxon>Trichostrongylidae</taxon>
        <taxon>Haemonchus</taxon>
    </lineage>
</organism>
<dbReference type="GO" id="GO:0015271">
    <property type="term" value="F:outward rectifier potassium channel activity"/>
    <property type="evidence" value="ECO:0007669"/>
    <property type="project" value="TreeGrafter"/>
</dbReference>
<evidence type="ECO:0000256" key="1">
    <source>
        <dbReference type="ARBA" id="ARBA00004141"/>
    </source>
</evidence>
<evidence type="ECO:0000259" key="15">
    <source>
        <dbReference type="Pfam" id="PF07885"/>
    </source>
</evidence>
<evidence type="ECO:0000256" key="9">
    <source>
        <dbReference type="ARBA" id="ARBA00023065"/>
    </source>
</evidence>
<evidence type="ECO:0000256" key="7">
    <source>
        <dbReference type="ARBA" id="ARBA00022958"/>
    </source>
</evidence>
<dbReference type="Proteomes" id="UP000025227">
    <property type="component" value="Unplaced"/>
</dbReference>
<evidence type="ECO:0000313" key="17">
    <source>
        <dbReference type="WBParaSite" id="HCON_00034440-00001"/>
    </source>
</evidence>
<feature type="transmembrane region" description="Helical" evidence="14">
    <location>
        <begin position="186"/>
        <end position="206"/>
    </location>
</feature>
<dbReference type="Gene3D" id="1.10.287.70">
    <property type="match status" value="1"/>
</dbReference>
<keyword evidence="16" id="KW-1185">Reference proteome</keyword>
<keyword evidence="7" id="KW-0630">Potassium</keyword>
<dbReference type="InterPro" id="IPR003280">
    <property type="entry name" value="2pore_dom_K_chnl"/>
</dbReference>
<dbReference type="PANTHER" id="PTHR11003">
    <property type="entry name" value="POTASSIUM CHANNEL, SUBFAMILY K"/>
    <property type="match status" value="1"/>
</dbReference>
<feature type="domain" description="Potassium channel" evidence="15">
    <location>
        <begin position="282"/>
        <end position="356"/>
    </location>
</feature>
<evidence type="ECO:0000256" key="5">
    <source>
        <dbReference type="ARBA" id="ARBA00022692"/>
    </source>
</evidence>
<dbReference type="OrthoDB" id="297496at2759"/>
<accession>A0A7I4XZU5</accession>
<dbReference type="AlphaFoldDB" id="A0A7I4XZU5"/>
<evidence type="ECO:0000256" key="2">
    <source>
        <dbReference type="ARBA" id="ARBA00006666"/>
    </source>
</evidence>